<evidence type="ECO:0000256" key="1">
    <source>
        <dbReference type="SAM" id="MobiDB-lite"/>
    </source>
</evidence>
<keyword evidence="3" id="KW-1185">Reference proteome</keyword>
<feature type="compositionally biased region" description="Basic and acidic residues" evidence="1">
    <location>
        <begin position="111"/>
        <end position="132"/>
    </location>
</feature>
<evidence type="ECO:0000313" key="2">
    <source>
        <dbReference type="EMBL" id="MQL98039.1"/>
    </source>
</evidence>
<name>A0A843W485_COLES</name>
<feature type="non-terminal residue" evidence="2">
    <location>
        <position position="174"/>
    </location>
</feature>
<sequence>SRRPRRSNRRRQLRSKPADRSLEDQTIGGGDRKRAYRFAIVGREREDLQISLELAGGGGGRREGDRIPHRRRRRPTRRGRDPLPEEEAADAGAIGEREEAASGEVAQGGGGDHRRSRELQWRSPRRGGDRSGKRFGAAGVTCCSSCRQSMCICRQPPVKFQQVRLRRIPTLKRT</sequence>
<feature type="region of interest" description="Disordered" evidence="1">
    <location>
        <begin position="1"/>
        <end position="34"/>
    </location>
</feature>
<dbReference type="EMBL" id="NMUH01002130">
    <property type="protein sequence ID" value="MQL98039.1"/>
    <property type="molecule type" value="Genomic_DNA"/>
</dbReference>
<gene>
    <name evidence="2" type="ORF">Taro_030741</name>
</gene>
<evidence type="ECO:0000313" key="3">
    <source>
        <dbReference type="Proteomes" id="UP000652761"/>
    </source>
</evidence>
<feature type="compositionally biased region" description="Basic residues" evidence="1">
    <location>
        <begin position="1"/>
        <end position="14"/>
    </location>
</feature>
<dbReference type="AlphaFoldDB" id="A0A843W485"/>
<dbReference type="Proteomes" id="UP000652761">
    <property type="component" value="Unassembled WGS sequence"/>
</dbReference>
<feature type="compositionally biased region" description="Basic residues" evidence="1">
    <location>
        <begin position="68"/>
        <end position="77"/>
    </location>
</feature>
<comment type="caution">
    <text evidence="2">The sequence shown here is derived from an EMBL/GenBank/DDBJ whole genome shotgun (WGS) entry which is preliminary data.</text>
</comment>
<proteinExistence type="predicted"/>
<accession>A0A843W485</accession>
<feature type="region of interest" description="Disordered" evidence="1">
    <location>
        <begin position="51"/>
        <end position="134"/>
    </location>
</feature>
<reference evidence="2" key="1">
    <citation type="submission" date="2017-07" db="EMBL/GenBank/DDBJ databases">
        <title>Taro Niue Genome Assembly and Annotation.</title>
        <authorList>
            <person name="Atibalentja N."/>
            <person name="Keating K."/>
            <person name="Fields C.J."/>
        </authorList>
    </citation>
    <scope>NUCLEOTIDE SEQUENCE</scope>
    <source>
        <strain evidence="2">Niue_2</strain>
        <tissue evidence="2">Leaf</tissue>
    </source>
</reference>
<feature type="non-terminal residue" evidence="2">
    <location>
        <position position="1"/>
    </location>
</feature>
<organism evidence="2 3">
    <name type="scientific">Colocasia esculenta</name>
    <name type="common">Wild taro</name>
    <name type="synonym">Arum esculentum</name>
    <dbReference type="NCBI Taxonomy" id="4460"/>
    <lineage>
        <taxon>Eukaryota</taxon>
        <taxon>Viridiplantae</taxon>
        <taxon>Streptophyta</taxon>
        <taxon>Embryophyta</taxon>
        <taxon>Tracheophyta</taxon>
        <taxon>Spermatophyta</taxon>
        <taxon>Magnoliopsida</taxon>
        <taxon>Liliopsida</taxon>
        <taxon>Araceae</taxon>
        <taxon>Aroideae</taxon>
        <taxon>Colocasieae</taxon>
        <taxon>Colocasia</taxon>
    </lineage>
</organism>
<protein>
    <submittedName>
        <fullName evidence="2">Uncharacterized protein</fullName>
    </submittedName>
</protein>